<dbReference type="OMA" id="LLWYIHP"/>
<protein>
    <recommendedName>
        <fullName evidence="3">Negative elongation factor B</fullName>
    </recommendedName>
</protein>
<gene>
    <name evidence="1" type="ORF">C0Q70_17905</name>
</gene>
<dbReference type="InterPro" id="IPR010405">
    <property type="entry name" value="COBRA1"/>
</dbReference>
<comment type="caution">
    <text evidence="1">The sequence shown here is derived from an EMBL/GenBank/DDBJ whole genome shotgun (WGS) entry which is preliminary data.</text>
</comment>
<evidence type="ECO:0008006" key="3">
    <source>
        <dbReference type="Google" id="ProtNLM"/>
    </source>
</evidence>
<keyword evidence="2" id="KW-1185">Reference proteome</keyword>
<dbReference type="GO" id="GO:0032021">
    <property type="term" value="C:NELF complex"/>
    <property type="evidence" value="ECO:0007669"/>
    <property type="project" value="TreeGrafter"/>
</dbReference>
<dbReference type="Pfam" id="PF06209">
    <property type="entry name" value="COBRA1"/>
    <property type="match status" value="1"/>
</dbReference>
<dbReference type="PANTHER" id="PTHR13503:SF3">
    <property type="entry name" value="NEGATIVE ELONGATION FACTOR B"/>
    <property type="match status" value="1"/>
</dbReference>
<accession>A0A2T7NLR3</accession>
<dbReference type="AlphaFoldDB" id="A0A2T7NLR3"/>
<name>A0A2T7NLR3_POMCA</name>
<dbReference type="EMBL" id="PZQS01000011">
    <property type="protein sequence ID" value="PVD22101.1"/>
    <property type="molecule type" value="Genomic_DNA"/>
</dbReference>
<evidence type="ECO:0000313" key="1">
    <source>
        <dbReference type="EMBL" id="PVD22101.1"/>
    </source>
</evidence>
<sequence>MAGFEHLGIPGGDHLREALTVCSDPIKAIEEFQQQNGILLPSLKPALPFLDLHGVQRHEFHMSTLEEMRDRLLQRIAELSKSGKEEDLKILEDLLEKSFPVAKVKSIRPVVLCILKHLPVIKEHYLTAILEDKDLYSEAATEVKRQIWQDNQALFGDEVSPLFSQYISEKDKALFSHENATLTFFLPTPKTRRQSQVVTQLVNMVGKSVKVYDMVLRFLRTLFLRTRNRHYCTLRSELLMAIHDLEVNEICLVDPCHKFAWCVDACVREGMVNSSRFRELQGFLDGIRKGQEYVLGDLSMVLCDPFAMNTIVLSAMKALQHCINTDILPRDNQELQLLIRMIALGLNAWDMVDSQVFKEPRVDAHFFTKYLATIVGMMVDDQVRMVASKIPDAVFKPPELPSDLYATYIKQNPIGSLIAMYYTLQVARQKDRLALCQLLPTLIHCENDRAYEDTFLHSLISYLIAFGEEFSNDESCTAVFDDFLLPAISNENIVKHIMRLLWHIHPRLPPQRLESLMESLQPEKEHSAEVHSTYNLLKEKIKSYEPSPVPVPEEIDSPLMSVPVPTPAPF</sequence>
<dbReference type="GO" id="GO:0034244">
    <property type="term" value="P:negative regulation of transcription elongation by RNA polymerase II"/>
    <property type="evidence" value="ECO:0007669"/>
    <property type="project" value="TreeGrafter"/>
</dbReference>
<reference evidence="1 2" key="1">
    <citation type="submission" date="2018-04" db="EMBL/GenBank/DDBJ databases">
        <title>The genome of golden apple snail Pomacea canaliculata provides insight into stress tolerance and invasive adaptation.</title>
        <authorList>
            <person name="Liu C."/>
            <person name="Liu B."/>
            <person name="Ren Y."/>
            <person name="Zhang Y."/>
            <person name="Wang H."/>
            <person name="Li S."/>
            <person name="Jiang F."/>
            <person name="Yin L."/>
            <person name="Zhang G."/>
            <person name="Qian W."/>
            <person name="Fan W."/>
        </authorList>
    </citation>
    <scope>NUCLEOTIDE SEQUENCE [LARGE SCALE GENOMIC DNA]</scope>
    <source>
        <strain evidence="1">SZHN2017</strain>
        <tissue evidence="1">Muscle</tissue>
    </source>
</reference>
<dbReference type="STRING" id="400727.A0A2T7NLR3"/>
<proteinExistence type="predicted"/>
<dbReference type="Proteomes" id="UP000245119">
    <property type="component" value="Linkage Group LG11"/>
</dbReference>
<dbReference type="OrthoDB" id="5548359at2759"/>
<organism evidence="1 2">
    <name type="scientific">Pomacea canaliculata</name>
    <name type="common">Golden apple snail</name>
    <dbReference type="NCBI Taxonomy" id="400727"/>
    <lineage>
        <taxon>Eukaryota</taxon>
        <taxon>Metazoa</taxon>
        <taxon>Spiralia</taxon>
        <taxon>Lophotrochozoa</taxon>
        <taxon>Mollusca</taxon>
        <taxon>Gastropoda</taxon>
        <taxon>Caenogastropoda</taxon>
        <taxon>Architaenioglossa</taxon>
        <taxon>Ampullarioidea</taxon>
        <taxon>Ampullariidae</taxon>
        <taxon>Pomacea</taxon>
    </lineage>
</organism>
<dbReference type="PANTHER" id="PTHR13503">
    <property type="entry name" value="NEGATIVE ELONGATION FACTOR COMPLEX MEMBER B"/>
    <property type="match status" value="1"/>
</dbReference>
<evidence type="ECO:0000313" key="2">
    <source>
        <dbReference type="Proteomes" id="UP000245119"/>
    </source>
</evidence>